<feature type="region of interest" description="Disordered" evidence="1">
    <location>
        <begin position="20"/>
        <end position="39"/>
    </location>
</feature>
<evidence type="ECO:0000256" key="1">
    <source>
        <dbReference type="SAM" id="MobiDB-lite"/>
    </source>
</evidence>
<dbReference type="Proteomes" id="UP001202052">
    <property type="component" value="Unassembled WGS sequence"/>
</dbReference>
<proteinExistence type="predicted"/>
<sequence>QTAVKGGVGSVSAIETRWRERTDTDVATTQHTPATDSSESVTRYTTISLMNRDWDVLCRDLRAADRVAVWAEEHPDLAGAATPQDVVGKISDFHRRGDLDRHDRVMHLLVERAAGAGFDAHLAWRVTVRVLLPKAILMAKTQRRTGLPWDDVCAAVFGAAFEVVRTYPLDRRPRRIFNNLALDTLQLARRTLAACLDDVEELQEFAAGVAPLAEAERHTRYTHVVSSEDPDTPHRTVELADLLMRAAQMELVDVDEPALSRHETRTEVLDLLLWAVEVGALKVLEAQRIARYYLSASQRPDQRHMTTRSMGHEGDLLRQHASRAVRRLRAKSDLAQYRAAA</sequence>
<comment type="caution">
    <text evidence="2">The sequence shown here is derived from an EMBL/GenBank/DDBJ whole genome shotgun (WGS) entry which is preliminary data.</text>
</comment>
<keyword evidence="3" id="KW-1185">Reference proteome</keyword>
<name>A0ABT0P658_9ACTN</name>
<dbReference type="RefSeq" id="WP_249493728.1">
    <property type="nucleotide sequence ID" value="NZ_JAMCCK010000213.1"/>
</dbReference>
<evidence type="ECO:0000313" key="3">
    <source>
        <dbReference type="Proteomes" id="UP001202052"/>
    </source>
</evidence>
<accession>A0ABT0P658</accession>
<evidence type="ECO:0000313" key="2">
    <source>
        <dbReference type="EMBL" id="MCL3999228.1"/>
    </source>
</evidence>
<protein>
    <submittedName>
        <fullName evidence="2">Uncharacterized protein</fullName>
    </submittedName>
</protein>
<reference evidence="2 3" key="1">
    <citation type="submission" date="2022-05" db="EMBL/GenBank/DDBJ databases">
        <title>Genome Resource of Streptomyces lavenduligriseus GA1-1, a Strain with Broad-Spectrum Antifungal Activity against Phytopathogenic Fungi.</title>
        <authorList>
            <person name="Qi D."/>
        </authorList>
    </citation>
    <scope>NUCLEOTIDE SEQUENCE [LARGE SCALE GENOMIC DNA]</scope>
    <source>
        <strain evidence="2 3">GA1-1</strain>
    </source>
</reference>
<gene>
    <name evidence="2" type="ORF">M4438_38075</name>
</gene>
<feature type="non-terminal residue" evidence="2">
    <location>
        <position position="1"/>
    </location>
</feature>
<dbReference type="EMBL" id="JAMCCK010000213">
    <property type="protein sequence ID" value="MCL3999228.1"/>
    <property type="molecule type" value="Genomic_DNA"/>
</dbReference>
<organism evidence="2 3">
    <name type="scientific">Streptomyces lavenduligriseus</name>
    <dbReference type="NCBI Taxonomy" id="67315"/>
    <lineage>
        <taxon>Bacteria</taxon>
        <taxon>Bacillati</taxon>
        <taxon>Actinomycetota</taxon>
        <taxon>Actinomycetes</taxon>
        <taxon>Kitasatosporales</taxon>
        <taxon>Streptomycetaceae</taxon>
        <taxon>Streptomyces</taxon>
    </lineage>
</organism>
<feature type="compositionally biased region" description="Polar residues" evidence="1">
    <location>
        <begin position="25"/>
        <end position="39"/>
    </location>
</feature>